<feature type="domain" description="Aspartate/ornithine carbamoyltransferase Asp/Orn-binding" evidence="8">
    <location>
        <begin position="190"/>
        <end position="341"/>
    </location>
</feature>
<comment type="function">
    <text evidence="5 7">Catalyzes the condensation of carbamoyl phosphate and aspartate to form carbamoyl aspartate and inorganic phosphate, the committed step in the de novo pyrimidine nucleotide biosynthesis pathway.</text>
</comment>
<dbReference type="GO" id="GO:0016597">
    <property type="term" value="F:amino acid binding"/>
    <property type="evidence" value="ECO:0007669"/>
    <property type="project" value="InterPro"/>
</dbReference>
<feature type="binding site" evidence="7">
    <location>
        <position position="92"/>
    </location>
    <ligand>
        <name>carbamoyl phosphate</name>
        <dbReference type="ChEBI" id="CHEBI:58228"/>
    </ligand>
</feature>
<protein>
    <recommendedName>
        <fullName evidence="7">Aspartate carbamoyltransferase</fullName>
        <ecNumber evidence="7">2.1.3.2</ecNumber>
    </recommendedName>
    <alternativeName>
        <fullName evidence="7">Aspartate transcarbamylase</fullName>
        <shortName evidence="7">ATCase</shortName>
    </alternativeName>
</protein>
<dbReference type="UniPathway" id="UPA00070">
    <property type="reaction ID" value="UER00116"/>
</dbReference>
<evidence type="ECO:0000256" key="3">
    <source>
        <dbReference type="ARBA" id="ARBA00022679"/>
    </source>
</evidence>
<dbReference type="GO" id="GO:0006207">
    <property type="term" value="P:'de novo' pyrimidine nucleobase biosynthetic process"/>
    <property type="evidence" value="ECO:0007669"/>
    <property type="project" value="InterPro"/>
</dbReference>
<keyword evidence="4 7" id="KW-0665">Pyrimidine biosynthesis</keyword>
<dbReference type="InterPro" id="IPR006132">
    <property type="entry name" value="Asp/Orn_carbamoyltranf_P-bd"/>
</dbReference>
<dbReference type="PRINTS" id="PR00101">
    <property type="entry name" value="ATCASE"/>
</dbReference>
<evidence type="ECO:0000259" key="8">
    <source>
        <dbReference type="Pfam" id="PF00185"/>
    </source>
</evidence>
<feature type="binding site" evidence="7">
    <location>
        <position position="143"/>
    </location>
    <ligand>
        <name>carbamoyl phosphate</name>
        <dbReference type="ChEBI" id="CHEBI:58228"/>
    </ligand>
</feature>
<dbReference type="GO" id="GO:0044205">
    <property type="term" value="P:'de novo' UMP biosynthetic process"/>
    <property type="evidence" value="ECO:0007669"/>
    <property type="project" value="UniProtKB-UniRule"/>
</dbReference>
<organism evidence="10">
    <name type="scientific">Thermomicrobium roseum</name>
    <dbReference type="NCBI Taxonomy" id="500"/>
    <lineage>
        <taxon>Bacteria</taxon>
        <taxon>Pseudomonadati</taxon>
        <taxon>Thermomicrobiota</taxon>
        <taxon>Thermomicrobia</taxon>
        <taxon>Thermomicrobiales</taxon>
        <taxon>Thermomicrobiaceae</taxon>
        <taxon>Thermomicrobium</taxon>
    </lineage>
</organism>
<evidence type="ECO:0000256" key="7">
    <source>
        <dbReference type="HAMAP-Rule" id="MF_00001"/>
    </source>
</evidence>
<comment type="catalytic activity">
    <reaction evidence="6 7">
        <text>carbamoyl phosphate + L-aspartate = N-carbamoyl-L-aspartate + phosphate + H(+)</text>
        <dbReference type="Rhea" id="RHEA:20013"/>
        <dbReference type="ChEBI" id="CHEBI:15378"/>
        <dbReference type="ChEBI" id="CHEBI:29991"/>
        <dbReference type="ChEBI" id="CHEBI:32814"/>
        <dbReference type="ChEBI" id="CHEBI:43474"/>
        <dbReference type="ChEBI" id="CHEBI:58228"/>
        <dbReference type="EC" id="2.1.3.2"/>
    </reaction>
</comment>
<dbReference type="Pfam" id="PF00185">
    <property type="entry name" value="OTCace"/>
    <property type="match status" value="1"/>
</dbReference>
<reference evidence="10" key="1">
    <citation type="journal article" date="2020" name="mSystems">
        <title>Genome- and Community-Level Interaction Insights into Carbon Utilization and Element Cycling Functions of Hydrothermarchaeota in Hydrothermal Sediment.</title>
        <authorList>
            <person name="Zhou Z."/>
            <person name="Liu Y."/>
            <person name="Xu W."/>
            <person name="Pan J."/>
            <person name="Luo Z.H."/>
            <person name="Li M."/>
        </authorList>
    </citation>
    <scope>NUCLEOTIDE SEQUENCE [LARGE SCALE GENOMIC DNA]</scope>
    <source>
        <strain evidence="10">SpSt-1065</strain>
    </source>
</reference>
<dbReference type="Pfam" id="PF02729">
    <property type="entry name" value="OTCace_N"/>
    <property type="match status" value="1"/>
</dbReference>
<feature type="binding site" evidence="7">
    <location>
        <position position="305"/>
    </location>
    <ligand>
        <name>carbamoyl phosphate</name>
        <dbReference type="ChEBI" id="CHEBI:58228"/>
    </ligand>
</feature>
<comment type="subunit">
    <text evidence="7">Heterododecamer (2C3:3R2) of six catalytic PyrB chains organized as two trimers (C3), and six regulatory PyrI chains organized as three dimers (R2).</text>
</comment>
<name>A0A7C5VUH0_THERO</name>
<gene>
    <name evidence="7 10" type="primary">pyrB</name>
    <name evidence="10" type="ORF">ENM21_03455</name>
</gene>
<feature type="binding site" evidence="7">
    <location>
        <position position="122"/>
    </location>
    <ligand>
        <name>L-aspartate</name>
        <dbReference type="ChEBI" id="CHEBI:29991"/>
    </ligand>
</feature>
<evidence type="ECO:0000313" key="10">
    <source>
        <dbReference type="EMBL" id="HHM96254.1"/>
    </source>
</evidence>
<evidence type="ECO:0000256" key="4">
    <source>
        <dbReference type="ARBA" id="ARBA00022975"/>
    </source>
</evidence>
<dbReference type="Gene3D" id="3.40.50.1370">
    <property type="entry name" value="Aspartate/ornithine carbamoyltransferase"/>
    <property type="match status" value="2"/>
</dbReference>
<dbReference type="InterPro" id="IPR036901">
    <property type="entry name" value="Asp/Orn_carbamoylTrfase_sf"/>
</dbReference>
<accession>A0A7C5VUH0</accession>
<dbReference type="InterPro" id="IPR006131">
    <property type="entry name" value="Asp_carbamoyltransf_Asp/Orn-bd"/>
</dbReference>
<dbReference type="PRINTS" id="PR00100">
    <property type="entry name" value="AOTCASE"/>
</dbReference>
<evidence type="ECO:0000256" key="1">
    <source>
        <dbReference type="ARBA" id="ARBA00004852"/>
    </source>
</evidence>
<comment type="similarity">
    <text evidence="2 7">Belongs to the aspartate/ornithine carbamoyltransferase superfamily. ATCase family.</text>
</comment>
<dbReference type="PANTHER" id="PTHR45753">
    <property type="entry name" value="ORNITHINE CARBAMOYLTRANSFERASE, MITOCHONDRIAL"/>
    <property type="match status" value="1"/>
</dbReference>
<dbReference type="InterPro" id="IPR006130">
    <property type="entry name" value="Asp/Orn_carbamoylTrfase"/>
</dbReference>
<feature type="binding site" evidence="7">
    <location>
        <position position="93"/>
    </location>
    <ligand>
        <name>carbamoyl phosphate</name>
        <dbReference type="ChEBI" id="CHEBI:58228"/>
    </ligand>
</feature>
<dbReference type="FunFam" id="3.40.50.1370:FF:000002">
    <property type="entry name" value="Aspartate carbamoyltransferase 2"/>
    <property type="match status" value="1"/>
</dbReference>
<dbReference type="InterPro" id="IPR002082">
    <property type="entry name" value="Asp_carbamoyltransf"/>
</dbReference>
<dbReference type="GO" id="GO:0006520">
    <property type="term" value="P:amino acid metabolic process"/>
    <property type="evidence" value="ECO:0007669"/>
    <property type="project" value="InterPro"/>
</dbReference>
<sequence>MICYGFLRTGNLPRAKRRERRAFACAPVGKTRKGVRVKSTVNHVLSVSQFERPFLFELFRRADELATLGAREAVGTAKGAIMATLFYEPSTRTRLSFEAAMTRLGGAVISAEYAAATSSAAKGESIEDTARVVAGYADLLVIRHPEAGSVARAASVVDIPVINAGDGANEHPTQALIDLYTIWRELGRIDGLTIALVGDLRYGRAARSLARLLTQTVDTTVFLVAPPVTRMDAGVIAELRAAGLRVEETDDLYAIAPTLDVLYQTRIQRERFSDSESYTQACGHYVVNRELMQHLPPGAIVLHPLPRVGEIDPAVDDDRRAAYFRQARNGVALRMALIEWMLQRRPAEVVLSNGYHRR</sequence>
<evidence type="ECO:0000256" key="6">
    <source>
        <dbReference type="ARBA" id="ARBA00048859"/>
    </source>
</evidence>
<dbReference type="HAMAP" id="MF_00001">
    <property type="entry name" value="Asp_carb_tr"/>
    <property type="match status" value="1"/>
</dbReference>
<dbReference type="AlphaFoldDB" id="A0A7C5VUH0"/>
<comment type="caution">
    <text evidence="10">The sequence shown here is derived from an EMBL/GenBank/DDBJ whole genome shotgun (WGS) entry which is preliminary data.</text>
</comment>
<feature type="binding site" evidence="7">
    <location>
        <position position="171"/>
    </location>
    <ligand>
        <name>carbamoyl phosphate</name>
        <dbReference type="ChEBI" id="CHEBI:58228"/>
    </ligand>
</feature>
<feature type="binding site" evidence="7">
    <location>
        <position position="174"/>
    </location>
    <ligand>
        <name>carbamoyl phosphate</name>
        <dbReference type="ChEBI" id="CHEBI:58228"/>
    </ligand>
</feature>
<comment type="pathway">
    <text evidence="1 7">Pyrimidine metabolism; UMP biosynthesis via de novo pathway; (S)-dihydroorotate from bicarbonate: step 2/3.</text>
</comment>
<evidence type="ECO:0000259" key="9">
    <source>
        <dbReference type="Pfam" id="PF02729"/>
    </source>
</evidence>
<proteinExistence type="inferred from homology"/>
<dbReference type="NCBIfam" id="NF002032">
    <property type="entry name" value="PRK00856.1"/>
    <property type="match status" value="1"/>
</dbReference>
<dbReference type="GO" id="GO:0004070">
    <property type="term" value="F:aspartate carbamoyltransferase activity"/>
    <property type="evidence" value="ECO:0007669"/>
    <property type="project" value="UniProtKB-UniRule"/>
</dbReference>
<dbReference type="EC" id="2.1.3.2" evidence="7"/>
<dbReference type="PANTHER" id="PTHR45753:SF6">
    <property type="entry name" value="ASPARTATE CARBAMOYLTRANSFERASE"/>
    <property type="match status" value="1"/>
</dbReference>
<evidence type="ECO:0000256" key="5">
    <source>
        <dbReference type="ARBA" id="ARBA00043884"/>
    </source>
</evidence>
<dbReference type="PROSITE" id="PS00097">
    <property type="entry name" value="CARBAMOYLTRANSFERASE"/>
    <property type="match status" value="1"/>
</dbReference>
<keyword evidence="3 7" id="KW-0808">Transferase</keyword>
<feature type="binding site" evidence="7">
    <location>
        <position position="306"/>
    </location>
    <ligand>
        <name>carbamoyl phosphate</name>
        <dbReference type="ChEBI" id="CHEBI:58228"/>
    </ligand>
</feature>
<dbReference type="SUPFAM" id="SSF53671">
    <property type="entry name" value="Aspartate/ornithine carbamoyltransferase"/>
    <property type="match status" value="1"/>
</dbReference>
<dbReference type="NCBIfam" id="TIGR00670">
    <property type="entry name" value="asp_carb_tr"/>
    <property type="match status" value="1"/>
</dbReference>
<feature type="binding site" evidence="7">
    <location>
        <position position="204"/>
    </location>
    <ligand>
        <name>L-aspartate</name>
        <dbReference type="ChEBI" id="CHEBI:29991"/>
    </ligand>
</feature>
<evidence type="ECO:0000256" key="2">
    <source>
        <dbReference type="ARBA" id="ARBA00008896"/>
    </source>
</evidence>
<feature type="binding site" evidence="7">
    <location>
        <position position="266"/>
    </location>
    <ligand>
        <name>L-aspartate</name>
        <dbReference type="ChEBI" id="CHEBI:29991"/>
    </ligand>
</feature>
<feature type="domain" description="Aspartate/ornithine carbamoyltransferase carbamoyl-P binding" evidence="9">
    <location>
        <begin position="43"/>
        <end position="183"/>
    </location>
</feature>
<dbReference type="EMBL" id="DRWX01000169">
    <property type="protein sequence ID" value="HHM96254.1"/>
    <property type="molecule type" value="Genomic_DNA"/>
</dbReference>